<dbReference type="InterPro" id="IPR024337">
    <property type="entry name" value="tRNA_splic_suSen54"/>
</dbReference>
<dbReference type="Pfam" id="PF12928">
    <property type="entry name" value="tRNA_int_end_N2"/>
    <property type="match status" value="1"/>
</dbReference>
<feature type="region of interest" description="Disordered" evidence="3">
    <location>
        <begin position="1"/>
        <end position="89"/>
    </location>
</feature>
<dbReference type="Proteomes" id="UP000697127">
    <property type="component" value="Unassembled WGS sequence"/>
</dbReference>
<gene>
    <name evidence="5" type="primary">SEN54</name>
    <name evidence="5" type="ORF">C6P40_004186</name>
</gene>
<comment type="caution">
    <text evidence="5">The sequence shown here is derived from an EMBL/GenBank/DDBJ whole genome shotgun (WGS) entry which is preliminary data.</text>
</comment>
<reference evidence="5" key="1">
    <citation type="submission" date="2020-11" db="EMBL/GenBank/DDBJ databases">
        <title>Kefir isolates.</title>
        <authorList>
            <person name="Marcisauskas S."/>
            <person name="Kim Y."/>
            <person name="Blasche S."/>
        </authorList>
    </citation>
    <scope>NUCLEOTIDE SEQUENCE</scope>
    <source>
        <strain evidence="5">Olga-1</strain>
    </source>
</reference>
<protein>
    <submittedName>
        <fullName evidence="5">tRNA-splicing endonuclease subunit sen54</fullName>
    </submittedName>
</protein>
<dbReference type="GO" id="GO:0000379">
    <property type="term" value="P:tRNA-type intron splice site recognition and cleavage"/>
    <property type="evidence" value="ECO:0007669"/>
    <property type="project" value="TreeGrafter"/>
</dbReference>
<feature type="compositionally biased region" description="Low complexity" evidence="3">
    <location>
        <begin position="495"/>
        <end position="506"/>
    </location>
</feature>
<accession>A0A9P6WMQ4</accession>
<dbReference type="GO" id="GO:0004519">
    <property type="term" value="F:endonuclease activity"/>
    <property type="evidence" value="ECO:0007669"/>
    <property type="project" value="UniProtKB-KW"/>
</dbReference>
<keyword evidence="5" id="KW-0540">Nuclease</keyword>
<evidence type="ECO:0000259" key="4">
    <source>
        <dbReference type="Pfam" id="PF12928"/>
    </source>
</evidence>
<feature type="region of interest" description="Disordered" evidence="3">
    <location>
        <begin position="489"/>
        <end position="539"/>
    </location>
</feature>
<dbReference type="GO" id="GO:0000214">
    <property type="term" value="C:tRNA-intron endonuclease complex"/>
    <property type="evidence" value="ECO:0007669"/>
    <property type="project" value="TreeGrafter"/>
</dbReference>
<keyword evidence="5" id="KW-0378">Hydrolase</keyword>
<feature type="region of interest" description="Disordered" evidence="3">
    <location>
        <begin position="393"/>
        <end position="422"/>
    </location>
</feature>
<dbReference type="PANTHER" id="PTHR21027">
    <property type="entry name" value="TRNA-SPLICING ENDONUCLEASE SUBUNIT SEN54"/>
    <property type="match status" value="1"/>
</dbReference>
<evidence type="ECO:0000313" key="6">
    <source>
        <dbReference type="Proteomes" id="UP000697127"/>
    </source>
</evidence>
<dbReference type="PANTHER" id="PTHR21027:SF1">
    <property type="entry name" value="TRNA-SPLICING ENDONUCLEASE SUBUNIT SEN54"/>
    <property type="match status" value="1"/>
</dbReference>
<keyword evidence="2" id="KW-0819">tRNA processing</keyword>
<feature type="compositionally biased region" description="Polar residues" evidence="3">
    <location>
        <begin position="509"/>
        <end position="531"/>
    </location>
</feature>
<keyword evidence="5" id="KW-0255">Endonuclease</keyword>
<dbReference type="AlphaFoldDB" id="A0A9P6WMQ4"/>
<dbReference type="EMBL" id="PUHW01000053">
    <property type="protein sequence ID" value="KAG0689946.1"/>
    <property type="molecule type" value="Genomic_DNA"/>
</dbReference>
<comment type="similarity">
    <text evidence="1">Belongs to the SEN54 family.</text>
</comment>
<feature type="compositionally biased region" description="Low complexity" evidence="3">
    <location>
        <begin position="25"/>
        <end position="49"/>
    </location>
</feature>
<organism evidence="5 6">
    <name type="scientific">Pichia californica</name>
    <dbReference type="NCBI Taxonomy" id="460514"/>
    <lineage>
        <taxon>Eukaryota</taxon>
        <taxon>Fungi</taxon>
        <taxon>Dikarya</taxon>
        <taxon>Ascomycota</taxon>
        <taxon>Saccharomycotina</taxon>
        <taxon>Pichiomycetes</taxon>
        <taxon>Pichiales</taxon>
        <taxon>Pichiaceae</taxon>
        <taxon>Pichia</taxon>
    </lineage>
</organism>
<evidence type="ECO:0000313" key="5">
    <source>
        <dbReference type="EMBL" id="KAG0689946.1"/>
    </source>
</evidence>
<name>A0A9P6WMQ4_9ASCO</name>
<sequence length="539" mass="62109">MIPSKTDGLLLNSELSSDNTRSKIPFSSPLPSSSSSVTMSSFQTTSSVSIPTTRLKMEQSPTPSSGSTPMPPLLSRDSNNPEFSDDSDDELQDWSLLNSISKKGNKDFEPLLTDNENNQLSLYDQNKLNKSRNMRFNALAVKRGSIVNLENLMTSTIYINSENHNDLFMLQPKGKFLETMGIIDNNNICHFGFEEVLYLVERGSCMLKFWDISNTSKNQLYQEMPPLSLQSAYSLLITGEERLNQYLVYSILKRDGYIILRNEEFEGKISSPDNKLIKSNEDLLKNVKMSWYTNLLCKISEFFKIDFPFKFAFSYFNIFTYLHSKIIKQSLSPELSNISKNNEHIKHYKISFNIWKPSPSFKKKNPPPPDYQISVFNSTQRLPKYSEIKSLLERSNSNPNTHKPKPKVKIRKSKPEDSNNNTSIKLKLLENSWDYSKGIDISNLKYDPHRITLAIVDNATVNFITLSHCSFVSEGPVWRDHWVTWRPPQKRKRNNYNSNNNNNNRRMQPKNSKNLQINTENNNNDFKNSTAEPPKSAYF</sequence>
<dbReference type="InterPro" id="IPR024336">
    <property type="entry name" value="tRNA_splic_suSen54_N"/>
</dbReference>
<evidence type="ECO:0000256" key="3">
    <source>
        <dbReference type="SAM" id="MobiDB-lite"/>
    </source>
</evidence>
<feature type="compositionally biased region" description="Basic residues" evidence="3">
    <location>
        <begin position="402"/>
        <end position="412"/>
    </location>
</feature>
<keyword evidence="6" id="KW-1185">Reference proteome</keyword>
<evidence type="ECO:0000256" key="1">
    <source>
        <dbReference type="ARBA" id="ARBA00005736"/>
    </source>
</evidence>
<evidence type="ECO:0000256" key="2">
    <source>
        <dbReference type="ARBA" id="ARBA00022694"/>
    </source>
</evidence>
<feature type="domain" description="tRNA-splicing endonuclease subunit Sen54 N-terminal" evidence="4">
    <location>
        <begin position="136"/>
        <end position="207"/>
    </location>
</feature>
<proteinExistence type="inferred from homology"/>